<dbReference type="Proteomes" id="UP001596328">
    <property type="component" value="Unassembled WGS sequence"/>
</dbReference>
<evidence type="ECO:0000256" key="2">
    <source>
        <dbReference type="ARBA" id="ARBA00022475"/>
    </source>
</evidence>
<proteinExistence type="predicted"/>
<feature type="transmembrane region" description="Helical" evidence="6">
    <location>
        <begin position="414"/>
        <end position="433"/>
    </location>
</feature>
<evidence type="ECO:0000313" key="8">
    <source>
        <dbReference type="EMBL" id="MFC6723596.1"/>
    </source>
</evidence>
<feature type="transmembrane region" description="Helical" evidence="6">
    <location>
        <begin position="326"/>
        <end position="344"/>
    </location>
</feature>
<keyword evidence="2" id="KW-1003">Cell membrane</keyword>
<dbReference type="InterPro" id="IPR050367">
    <property type="entry name" value="APC_superfamily"/>
</dbReference>
<dbReference type="Pfam" id="PF13520">
    <property type="entry name" value="AA_permease_2"/>
    <property type="match status" value="1"/>
</dbReference>
<organism evidence="8 9">
    <name type="scientific">Halobium palmae</name>
    <dbReference type="NCBI Taxonomy" id="1776492"/>
    <lineage>
        <taxon>Archaea</taxon>
        <taxon>Methanobacteriati</taxon>
        <taxon>Methanobacteriota</taxon>
        <taxon>Stenosarchaea group</taxon>
        <taxon>Halobacteria</taxon>
        <taxon>Halobacteriales</taxon>
        <taxon>Haloferacaceae</taxon>
        <taxon>Halobium</taxon>
    </lineage>
</organism>
<protein>
    <submittedName>
        <fullName evidence="8">Amino acid permease</fullName>
    </submittedName>
</protein>
<accession>A0ABD5RWN7</accession>
<dbReference type="CDD" id="cd00293">
    <property type="entry name" value="USP-like"/>
    <property type="match status" value="1"/>
</dbReference>
<feature type="transmembrane region" description="Helical" evidence="6">
    <location>
        <begin position="225"/>
        <end position="244"/>
    </location>
</feature>
<dbReference type="Gene3D" id="3.40.50.620">
    <property type="entry name" value="HUPs"/>
    <property type="match status" value="2"/>
</dbReference>
<dbReference type="Pfam" id="PF00582">
    <property type="entry name" value="Usp"/>
    <property type="match status" value="2"/>
</dbReference>
<feature type="transmembrane region" description="Helical" evidence="6">
    <location>
        <begin position="12"/>
        <end position="37"/>
    </location>
</feature>
<gene>
    <name evidence="8" type="ORF">ACFQE1_04170</name>
</gene>
<dbReference type="InterPro" id="IPR014729">
    <property type="entry name" value="Rossmann-like_a/b/a_fold"/>
</dbReference>
<sequence length="744" mass="78797">MSHKSGELERNIGFLEAMTLGGGTMIGAGIFILPGIAAEGAGPASSISFVIAGIVALLAALSLSELATGMPIAGGSYHFVNRALGGFFGSIVGWGMWTGLMFASAFYMIGFGQYLVEPIPFLDGRALIILLGLVGLVLIVGVNYYGTEESSQLQNVMIGVETVIVLLYVALGLFFIDPANLEPFAPEGSSGIMATTGIVFVSFLGFEIIATVAGEVKDPSRNIPLSMILSVVLVTILYALVMIVTTGVLPYEQLGGSLVPVSDVAIVFMGPLGVVAIVAAAAIAAISSSNSSILAAARVNFAMGRDELMSDWLNVTHDRFGTPHRAIVATGVVTALLVTTGLAVETIVALLAEVASFSFLVSYSLVHVALIVFRRADPEEYDPSFKIPEKLYPAVPILGVVMAVVVISQMATEIILLGLGIVGLGVGWYFVYVKDHAIDSGLIGDAIWSESRAYRVVVPVANPDTQRNLIRLAAAAARAHTGEEKPELVAVNVLQVRDPSPQQNIAAERLDHQYDLLEGAKEIAEEMAVNLRTVALTGTRIDETILEAIVEEDADQVLLGWRGALARQGHVFGPNLDSVVENAPCEVSLVTLHSERIGVPVALAGPGPHSPIAARRATEFATVDGTIPTLLNVQRATTGSEEDATKRGEEIIMDVADKAGLDADDYEAEVVVNEDIEEAILDTVNHYETICVGLSERSEASRLMFGTIAERISQEAKSNVGIVRGSYESESGSERETHLSDRAV</sequence>
<keyword evidence="9" id="KW-1185">Reference proteome</keyword>
<feature type="transmembrane region" description="Helical" evidence="6">
    <location>
        <begin position="43"/>
        <end position="63"/>
    </location>
</feature>
<comment type="caution">
    <text evidence="8">The sequence shown here is derived from an EMBL/GenBank/DDBJ whole genome shotgun (WGS) entry which is preliminary data.</text>
</comment>
<feature type="transmembrane region" description="Helical" evidence="6">
    <location>
        <begin position="391"/>
        <end position="408"/>
    </location>
</feature>
<evidence type="ECO:0000313" key="9">
    <source>
        <dbReference type="Proteomes" id="UP001596328"/>
    </source>
</evidence>
<dbReference type="AlphaFoldDB" id="A0ABD5RWN7"/>
<reference evidence="8 9" key="1">
    <citation type="journal article" date="2019" name="Int. J. Syst. Evol. Microbiol.">
        <title>The Global Catalogue of Microorganisms (GCM) 10K type strain sequencing project: providing services to taxonomists for standard genome sequencing and annotation.</title>
        <authorList>
            <consortium name="The Broad Institute Genomics Platform"/>
            <consortium name="The Broad Institute Genome Sequencing Center for Infectious Disease"/>
            <person name="Wu L."/>
            <person name="Ma J."/>
        </authorList>
    </citation>
    <scope>NUCLEOTIDE SEQUENCE [LARGE SCALE GENOMIC DNA]</scope>
    <source>
        <strain evidence="8 9">NBRC 111368</strain>
    </source>
</reference>
<feature type="domain" description="UspA" evidence="7">
    <location>
        <begin position="596"/>
        <end position="724"/>
    </location>
</feature>
<dbReference type="PANTHER" id="PTHR42770">
    <property type="entry name" value="AMINO ACID TRANSPORTER-RELATED"/>
    <property type="match status" value="1"/>
</dbReference>
<keyword evidence="4 6" id="KW-1133">Transmembrane helix</keyword>
<name>A0ABD5RWN7_9EURY</name>
<evidence type="ECO:0000256" key="1">
    <source>
        <dbReference type="ARBA" id="ARBA00004651"/>
    </source>
</evidence>
<dbReference type="PANTHER" id="PTHR42770:SF11">
    <property type="entry name" value="INNER MEMBRANE TRANSPORT PROTEIN YBAT"/>
    <property type="match status" value="1"/>
</dbReference>
<feature type="transmembrane region" description="Helical" evidence="6">
    <location>
        <begin position="188"/>
        <end position="213"/>
    </location>
</feature>
<evidence type="ECO:0000256" key="5">
    <source>
        <dbReference type="ARBA" id="ARBA00023136"/>
    </source>
</evidence>
<feature type="transmembrane region" description="Helical" evidence="6">
    <location>
        <begin position="158"/>
        <end position="176"/>
    </location>
</feature>
<feature type="transmembrane region" description="Helical" evidence="6">
    <location>
        <begin position="127"/>
        <end position="146"/>
    </location>
</feature>
<feature type="transmembrane region" description="Helical" evidence="6">
    <location>
        <begin position="84"/>
        <end position="107"/>
    </location>
</feature>
<dbReference type="EMBL" id="JBHSWU010000028">
    <property type="protein sequence ID" value="MFC6723596.1"/>
    <property type="molecule type" value="Genomic_DNA"/>
</dbReference>
<evidence type="ECO:0000259" key="7">
    <source>
        <dbReference type="Pfam" id="PF00582"/>
    </source>
</evidence>
<feature type="domain" description="UspA" evidence="7">
    <location>
        <begin position="455"/>
        <end position="590"/>
    </location>
</feature>
<keyword evidence="5 6" id="KW-0472">Membrane</keyword>
<dbReference type="InterPro" id="IPR002293">
    <property type="entry name" value="AA/rel_permease1"/>
</dbReference>
<keyword evidence="3 6" id="KW-0812">Transmembrane</keyword>
<evidence type="ECO:0000256" key="3">
    <source>
        <dbReference type="ARBA" id="ARBA00022692"/>
    </source>
</evidence>
<dbReference type="Gene3D" id="1.20.1740.10">
    <property type="entry name" value="Amino acid/polyamine transporter I"/>
    <property type="match status" value="1"/>
</dbReference>
<evidence type="ECO:0000256" key="6">
    <source>
        <dbReference type="SAM" id="Phobius"/>
    </source>
</evidence>
<dbReference type="GO" id="GO:0005886">
    <property type="term" value="C:plasma membrane"/>
    <property type="evidence" value="ECO:0007669"/>
    <property type="project" value="UniProtKB-SubCell"/>
</dbReference>
<evidence type="ECO:0000256" key="4">
    <source>
        <dbReference type="ARBA" id="ARBA00022989"/>
    </source>
</evidence>
<feature type="transmembrane region" description="Helical" evidence="6">
    <location>
        <begin position="264"/>
        <end position="286"/>
    </location>
</feature>
<dbReference type="InterPro" id="IPR006016">
    <property type="entry name" value="UspA"/>
</dbReference>
<dbReference type="SUPFAM" id="SSF52402">
    <property type="entry name" value="Adenine nucleotide alpha hydrolases-like"/>
    <property type="match status" value="2"/>
</dbReference>
<comment type="subcellular location">
    <subcellularLocation>
        <location evidence="1">Cell membrane</location>
        <topology evidence="1">Multi-pass membrane protein</topology>
    </subcellularLocation>
</comment>